<feature type="region of interest" description="Disordered" evidence="10">
    <location>
        <begin position="1320"/>
        <end position="1340"/>
    </location>
</feature>
<keyword evidence="11" id="KW-0472">Membrane</keyword>
<dbReference type="SUPFAM" id="SSF47027">
    <property type="entry name" value="Acyl-CoA binding protein"/>
    <property type="match status" value="1"/>
</dbReference>
<dbReference type="InterPro" id="IPR036291">
    <property type="entry name" value="NAD(P)-bd_dom_sf"/>
</dbReference>
<dbReference type="InterPro" id="IPR016164">
    <property type="entry name" value="FAD-linked_Oxase-like_C"/>
</dbReference>
<dbReference type="PROSITE" id="PS51228">
    <property type="entry name" value="ACB_2"/>
    <property type="match status" value="1"/>
</dbReference>
<evidence type="ECO:0000256" key="5">
    <source>
        <dbReference type="ARBA" id="ARBA00022827"/>
    </source>
</evidence>
<dbReference type="InterPro" id="IPR025650">
    <property type="entry name" value="Alkyl-DHAP_Synthase"/>
</dbReference>
<dbReference type="InterPro" id="IPR004113">
    <property type="entry name" value="FAD-bd_oxidored_4_C"/>
</dbReference>
<dbReference type="InterPro" id="IPR016167">
    <property type="entry name" value="FAD-bd_PCMH_sub1"/>
</dbReference>
<dbReference type="InterPro" id="IPR002123">
    <property type="entry name" value="Plipid/glycerol_acylTrfase"/>
</dbReference>
<gene>
    <name evidence="14" type="ORF">TL16_g07534</name>
</gene>
<dbReference type="Gene3D" id="3.30.465.10">
    <property type="match status" value="1"/>
</dbReference>
<keyword evidence="5 8" id="KW-0274">FAD</keyword>
<evidence type="ECO:0000256" key="2">
    <source>
        <dbReference type="ARBA" id="ARBA00008000"/>
    </source>
</evidence>
<evidence type="ECO:0000256" key="11">
    <source>
        <dbReference type="SAM" id="Phobius"/>
    </source>
</evidence>
<evidence type="ECO:0000313" key="15">
    <source>
        <dbReference type="Proteomes" id="UP001162640"/>
    </source>
</evidence>
<evidence type="ECO:0000259" key="12">
    <source>
        <dbReference type="PROSITE" id="PS51228"/>
    </source>
</evidence>
<dbReference type="InterPro" id="IPR016169">
    <property type="entry name" value="FAD-bd_PCMH_sub2"/>
</dbReference>
<feature type="binding site" evidence="8">
    <location>
        <begin position="1617"/>
        <end position="1623"/>
    </location>
    <ligand>
        <name>FAD</name>
        <dbReference type="ChEBI" id="CHEBI:57692"/>
    </ligand>
</feature>
<dbReference type="SMART" id="SM00563">
    <property type="entry name" value="PlsC"/>
    <property type="match status" value="1"/>
</dbReference>
<evidence type="ECO:0000256" key="10">
    <source>
        <dbReference type="SAM" id="MobiDB-lite"/>
    </source>
</evidence>
<dbReference type="GO" id="GO:0005777">
    <property type="term" value="C:peroxisome"/>
    <property type="evidence" value="ECO:0007669"/>
    <property type="project" value="UniProtKB-ARBA"/>
</dbReference>
<evidence type="ECO:0000256" key="4">
    <source>
        <dbReference type="ARBA" id="ARBA00022630"/>
    </source>
</evidence>
<dbReference type="Gene3D" id="1.20.80.10">
    <property type="match status" value="1"/>
</dbReference>
<feature type="domain" description="FAD-binding PCMH-type" evidence="13">
    <location>
        <begin position="1456"/>
        <end position="1633"/>
    </location>
</feature>
<dbReference type="Gene3D" id="3.40.640.10">
    <property type="entry name" value="Type I PLP-dependent aspartate aminotransferase-like (Major domain)"/>
    <property type="match status" value="1"/>
</dbReference>
<dbReference type="InterPro" id="IPR016171">
    <property type="entry name" value="Vanillyl_alc_oxidase_C-sub2"/>
</dbReference>
<dbReference type="SUPFAM" id="SSF56176">
    <property type="entry name" value="FAD-binding/transporter-associated domain-like"/>
    <property type="match status" value="1"/>
</dbReference>
<dbReference type="Pfam" id="PF00887">
    <property type="entry name" value="ACBP"/>
    <property type="match status" value="1"/>
</dbReference>
<dbReference type="PANTHER" id="PTHR46568:SF1">
    <property type="entry name" value="ALKYLDIHYDROXYACETONEPHOSPHATE SYNTHASE, PEROXISOMAL"/>
    <property type="match status" value="1"/>
</dbReference>
<dbReference type="InterPro" id="IPR015421">
    <property type="entry name" value="PyrdxlP-dep_Trfase_major"/>
</dbReference>
<evidence type="ECO:0000256" key="1">
    <source>
        <dbReference type="ARBA" id="ARBA00004670"/>
    </source>
</evidence>
<dbReference type="GO" id="GO:0016746">
    <property type="term" value="F:acyltransferase activity"/>
    <property type="evidence" value="ECO:0007669"/>
    <property type="project" value="InterPro"/>
</dbReference>
<dbReference type="InterPro" id="IPR035984">
    <property type="entry name" value="Acyl-CoA-binding_sf"/>
</dbReference>
<dbReference type="Pfam" id="PF01565">
    <property type="entry name" value="FAD_binding_4"/>
    <property type="match status" value="1"/>
</dbReference>
<feature type="active site" description="Proton donor/acceptor" evidence="7">
    <location>
        <position position="1790"/>
    </location>
</feature>
<dbReference type="Gene3D" id="3.30.70.3450">
    <property type="match status" value="1"/>
</dbReference>
<dbReference type="GO" id="GO:0008609">
    <property type="term" value="F:alkylglycerone-phosphate synthase activity"/>
    <property type="evidence" value="ECO:0007669"/>
    <property type="project" value="UniProtKB-EC"/>
</dbReference>
<keyword evidence="11" id="KW-1133">Transmembrane helix</keyword>
<name>A0A9W7AU00_9STRA</name>
<dbReference type="GO" id="GO:0008610">
    <property type="term" value="P:lipid biosynthetic process"/>
    <property type="evidence" value="ECO:0007669"/>
    <property type="project" value="InterPro"/>
</dbReference>
<dbReference type="Pfam" id="PF01553">
    <property type="entry name" value="Acyltransferase"/>
    <property type="match status" value="1"/>
</dbReference>
<feature type="site" description="Important for enzyme activity" evidence="9">
    <location>
        <position position="1668"/>
    </location>
</feature>
<evidence type="ECO:0000256" key="8">
    <source>
        <dbReference type="PIRSR" id="PIRSR625650-3"/>
    </source>
</evidence>
<dbReference type="InterPro" id="IPR015424">
    <property type="entry name" value="PyrdxlP-dep_Trfase"/>
</dbReference>
<dbReference type="GO" id="GO:0000062">
    <property type="term" value="F:fatty-acyl-CoA binding"/>
    <property type="evidence" value="ECO:0007669"/>
    <property type="project" value="InterPro"/>
</dbReference>
<dbReference type="GO" id="GO:0071949">
    <property type="term" value="F:FAD binding"/>
    <property type="evidence" value="ECO:0007669"/>
    <property type="project" value="InterPro"/>
</dbReference>
<dbReference type="SUPFAM" id="SSF69593">
    <property type="entry name" value="Glycerol-3-phosphate (1)-acyltransferase"/>
    <property type="match status" value="1"/>
</dbReference>
<feature type="transmembrane region" description="Helical" evidence="11">
    <location>
        <begin position="484"/>
        <end position="507"/>
    </location>
</feature>
<comment type="pathway">
    <text evidence="1">Glycerolipid metabolism; ether lipid biosynthesis.</text>
</comment>
<dbReference type="PROSITE" id="PS51387">
    <property type="entry name" value="FAD_PCMH"/>
    <property type="match status" value="1"/>
</dbReference>
<comment type="cofactor">
    <cofactor evidence="8">
        <name>FAD</name>
        <dbReference type="ChEBI" id="CHEBI:57692"/>
    </cofactor>
</comment>
<evidence type="ECO:0000259" key="13">
    <source>
        <dbReference type="PROSITE" id="PS51387"/>
    </source>
</evidence>
<dbReference type="InterPro" id="IPR036318">
    <property type="entry name" value="FAD-bd_PCMH-like_sf"/>
</dbReference>
<dbReference type="InterPro" id="IPR013120">
    <property type="entry name" value="FAR_NAD-bd"/>
</dbReference>
<organism evidence="14 15">
    <name type="scientific">Triparma laevis f. inornata</name>
    <dbReference type="NCBI Taxonomy" id="1714386"/>
    <lineage>
        <taxon>Eukaryota</taxon>
        <taxon>Sar</taxon>
        <taxon>Stramenopiles</taxon>
        <taxon>Ochrophyta</taxon>
        <taxon>Bolidophyceae</taxon>
        <taxon>Parmales</taxon>
        <taxon>Triparmaceae</taxon>
        <taxon>Triparma</taxon>
    </lineage>
</organism>
<dbReference type="SUPFAM" id="SSF53383">
    <property type="entry name" value="PLP-dependent transferases"/>
    <property type="match status" value="1"/>
</dbReference>
<evidence type="ECO:0000313" key="14">
    <source>
        <dbReference type="EMBL" id="GMH77789.1"/>
    </source>
</evidence>
<evidence type="ECO:0000256" key="9">
    <source>
        <dbReference type="PIRSR" id="PIRSR625650-4"/>
    </source>
</evidence>
<evidence type="ECO:0000256" key="3">
    <source>
        <dbReference type="ARBA" id="ARBA00012385"/>
    </source>
</evidence>
<dbReference type="InterPro" id="IPR000582">
    <property type="entry name" value="Acyl-CoA-binding_protein"/>
</dbReference>
<reference evidence="15" key="1">
    <citation type="journal article" date="2023" name="Commun. Biol.">
        <title>Genome analysis of Parmales, the sister group of diatoms, reveals the evolutionary specialization of diatoms from phago-mixotrophs to photoautotrophs.</title>
        <authorList>
            <person name="Ban H."/>
            <person name="Sato S."/>
            <person name="Yoshikawa S."/>
            <person name="Yamada K."/>
            <person name="Nakamura Y."/>
            <person name="Ichinomiya M."/>
            <person name="Sato N."/>
            <person name="Blanc-Mathieu R."/>
            <person name="Endo H."/>
            <person name="Kuwata A."/>
            <person name="Ogata H."/>
        </authorList>
    </citation>
    <scope>NUCLEOTIDE SEQUENCE [LARGE SCALE GENOMIC DNA]</scope>
</reference>
<dbReference type="SUPFAM" id="SSF51735">
    <property type="entry name" value="NAD(P)-binding Rossmann-fold domains"/>
    <property type="match status" value="1"/>
</dbReference>
<dbReference type="EMBL" id="BLQM01000238">
    <property type="protein sequence ID" value="GMH77789.1"/>
    <property type="molecule type" value="Genomic_DNA"/>
</dbReference>
<dbReference type="InterPro" id="IPR006094">
    <property type="entry name" value="Oxid_FAD_bind_N"/>
</dbReference>
<protein>
    <recommendedName>
        <fullName evidence="3">alkylglycerone-phosphate synthase</fullName>
        <ecNumber evidence="3">2.5.1.26</ecNumber>
    </recommendedName>
    <alternativeName>
        <fullName evidence="6">Alkylglycerone-phosphate synthase</fullName>
    </alternativeName>
</protein>
<dbReference type="PANTHER" id="PTHR46568">
    <property type="entry name" value="ALKYLDIHYDROXYACETONEPHOSPHATE SYNTHASE, PEROXISOMAL"/>
    <property type="match status" value="1"/>
</dbReference>
<dbReference type="InterPro" id="IPR016166">
    <property type="entry name" value="FAD-bd_PCMH"/>
</dbReference>
<dbReference type="InterPro" id="IPR014352">
    <property type="entry name" value="FERM/acyl-CoA-bd_prot_sf"/>
</dbReference>
<evidence type="ECO:0000256" key="7">
    <source>
        <dbReference type="PIRSR" id="PIRSR625650-1"/>
    </source>
</evidence>
<keyword evidence="11" id="KW-0812">Transmembrane</keyword>
<dbReference type="Gene3D" id="3.40.50.720">
    <property type="entry name" value="NAD(P)-binding Rossmann-like Domain"/>
    <property type="match status" value="1"/>
</dbReference>
<keyword evidence="4" id="KW-0285">Flavoprotein</keyword>
<dbReference type="Pfam" id="PF02913">
    <property type="entry name" value="FAD-oxidase_C"/>
    <property type="match status" value="2"/>
</dbReference>
<dbReference type="Proteomes" id="UP001162640">
    <property type="component" value="Unassembled WGS sequence"/>
</dbReference>
<dbReference type="SUPFAM" id="SSF55103">
    <property type="entry name" value="FAD-linked oxidases, C-terminal domain"/>
    <property type="match status" value="1"/>
</dbReference>
<dbReference type="EC" id="2.5.1.26" evidence="3"/>
<sequence length="1872" mass="208781">MVSASLPNINEANLDARWTWATSLTSTLPSSLSNDEKLDLYGAYKSATEGGPEGSRPGVWSVVARAKFDKWSEVWEEREESSTQPTSTQFKMRYIGLIEKLTGKQFIAETTTATTPPRTTTGSTNDNDTAVLMSAITIPQMPQIPRSLGIQVQAIDINPDTLDIVDLESIDWTGVKVFVFSHIFGSRLPLTKLSHLCKLNNVLLISDEAESFSPEQPILPNVDVTMRSYGLIKNCTTVSGATVHFKSERLMKIFKAKHDTYRISSVTSYRLKIVKSCLLVVLSNPIIYGIILNILKLINLNHDKIITSLLRGFSAGNWIEKIKQRPNKLIISNVGRLEKIYKRFKGVDRRKNNSEYLNTLLRRDKIVGKNVNTHNHWLHPIINSSSLPQISLEFKYDITSGATQLICIDPSCKMAYKLMNDIVYLPVSESMGREEIERLATFVNGSKCNFGGYDCSNLFLGFSGVIGLWIWFKYGIISTLLISLIMNSILILKLFTFIFVIMCYGVYRLSCKNYNSSENRSKKSKLLKNIKKESNKIYLLLRSKKGKNVEERFDDLLSDSMYVDLDLGVCEFLEGDVNLGKLGIKYIPREINKIIHLAASVSFTQTLKDAYKSNCVSTINVCEFKEEIGAEMCHFSTAFIHNDKNIYKTDLGSDWNGEEVKKSIETDCYTASKVLQSYPNTYSFSKHLTEKLIKKYNTTIIRPSIVGPAVIYPKPEYAGEKGSTVTAGSAYYLSSLGKAVWELPRNRVGVVPVDLVCFYAVGKFWEGGGTWNACFGEGVEGFEWRGFLEVCSEIGRIGGNRTLTLISEEILCKPFSSPSPPDIEYYHQLLPITLYNLRRTWLKLTGGKWEKFEKFRPFVDLPMLFRPFTKREFTFETDFPYSLNGEKYMVTCALAGSKFVDYPSTYTSTPLTLPRFSDLFWCLTMPIGNFWIRLVGFVLVKILRITSETLTVDLSSFSDYVQNGGGRKLFLCPTHRSLFDFMIVSFITFSIPELRIYNPFIIADAQFSKLPIVGTVCSGSGAIFIERGKGSKGVSKAIKKIKTSNRPVEIFVEGTRSRDRRFLKPKTGFLRAMIEEEEEREYDMLPINISYERTPEQETMAGEMNVGQKKGLGIGGLISWGWNVLSGKVKLGRIHVTAGNVVNMSHKSNLNHVVKLIQQQQMKGVKVSGYHVKALTQSLGVESDIVRISLEELKVPFWEGDCALKPPKSEEERWTLSLAVAHVVAPHVKSQEWAEWLCSSRAPASNQISPTVNAFVQAWERVFELAENDAETAIQKLVKLGFEVNGLKVEHVLGYIFDGVGRPIEEEAVRIVLARKKRSGGSKREQQQEEEDKGGASIPTDQEEAFGAWGFADSKFVLDGKTVTLHSDRYSLGRRRLPKLVSFLEKELKTKIDLSRSIYPLPERVMVTPSRLPSNIKDDIVAIFGVDCVTMDDAERVRHGTGHCLSDVLKIRTNDVKRAPDAVVYVTCQEKVVELVKFAKEKKLCLIPFGGGTNVTEALQCPGYDVEGRCILSVDMRRMNKVLWVNAEDGIAKIEAGATGRVIQEELKKMGLTMGHQPDSYEFSTLGGWVATRASGMLKNKYGNIEDIVREVVVVGGDGGGYVAAPQGGGDLVIGSEGNLCIVTSCVVKVTKLPEKTEFSSVVFNDFGAGLGFMRAVQSSGLKPASIRMMDHEQFKLGQVFKGSEGGGGLKKVVQGLALWWNGIETASMVAVTLKFEGGEIEVAAQQKAVSAATKDWGGFETFVNYSNLNVMVECVKQRVREAHAERGVCGEALISARVTQLYEDGACVYFYYIMDSSGLKDGNGVFGEIEQIARETILEYGGNVSHHHGVGKHRAKFVQGRVGGGVVDILRGVKREIDGENIFGVRNGVFE</sequence>
<feature type="transmembrane region" description="Helical" evidence="11">
    <location>
        <begin position="450"/>
        <end position="472"/>
    </location>
</feature>
<comment type="caution">
    <text evidence="14">The sequence shown here is derived from an EMBL/GenBank/DDBJ whole genome shotgun (WGS) entry which is preliminary data.</text>
</comment>
<feature type="domain" description="ACB" evidence="12">
    <location>
        <begin position="14"/>
        <end position="107"/>
    </location>
</feature>
<dbReference type="Gene3D" id="1.10.45.10">
    <property type="entry name" value="Vanillyl-alcohol Oxidase, Chain A, domain 4"/>
    <property type="match status" value="1"/>
</dbReference>
<evidence type="ECO:0000256" key="6">
    <source>
        <dbReference type="ARBA" id="ARBA00031574"/>
    </source>
</evidence>
<dbReference type="Pfam" id="PF07993">
    <property type="entry name" value="NAD_binding_4"/>
    <property type="match status" value="1"/>
</dbReference>
<feature type="binding site" evidence="8">
    <location>
        <begin position="1572"/>
        <end position="1575"/>
    </location>
    <ligand>
        <name>FAD</name>
        <dbReference type="ChEBI" id="CHEBI:57692"/>
    </ligand>
</feature>
<comment type="similarity">
    <text evidence="2">Belongs to the FAD-binding oxidoreductase/transferase type 4 family.</text>
</comment>
<feature type="binding site" evidence="8">
    <location>
        <begin position="1559"/>
        <end position="1565"/>
    </location>
    <ligand>
        <name>FAD</name>
        <dbReference type="ChEBI" id="CHEBI:57692"/>
    </ligand>
</feature>
<proteinExistence type="inferred from homology"/>
<dbReference type="Gene3D" id="3.30.43.10">
    <property type="entry name" value="Uridine Diphospho-n-acetylenolpyruvylglucosamine Reductase, domain 2"/>
    <property type="match status" value="1"/>
</dbReference>
<accession>A0A9W7AU00</accession>
<dbReference type="Gene3D" id="3.40.462.40">
    <property type="entry name" value="FAD-linked oxidase, cap domain/gating helix"/>
    <property type="match status" value="1"/>
</dbReference>